<feature type="compositionally biased region" description="Low complexity" evidence="1">
    <location>
        <begin position="19"/>
        <end position="36"/>
    </location>
</feature>
<reference evidence="2 3" key="1">
    <citation type="journal article" date="2010" name="Proc. Natl. Acad. Sci. U.S.A.">
        <title>Insights into evolution of multicellular fungi from the assembled chromosomes of the mushroom Coprinopsis cinerea (Coprinus cinereus).</title>
        <authorList>
            <person name="Stajich J.E."/>
            <person name="Wilke S.K."/>
            <person name="Ahren D."/>
            <person name="Au C.H."/>
            <person name="Birren B.W."/>
            <person name="Borodovsky M."/>
            <person name="Burns C."/>
            <person name="Canback B."/>
            <person name="Casselton L.A."/>
            <person name="Cheng C.K."/>
            <person name="Deng J."/>
            <person name="Dietrich F.S."/>
            <person name="Fargo D.C."/>
            <person name="Farman M.L."/>
            <person name="Gathman A.C."/>
            <person name="Goldberg J."/>
            <person name="Guigo R."/>
            <person name="Hoegger P.J."/>
            <person name="Hooker J.B."/>
            <person name="Huggins A."/>
            <person name="James T.Y."/>
            <person name="Kamada T."/>
            <person name="Kilaru S."/>
            <person name="Kodira C."/>
            <person name="Kues U."/>
            <person name="Kupfer D."/>
            <person name="Kwan H.S."/>
            <person name="Lomsadze A."/>
            <person name="Li W."/>
            <person name="Lilly W.W."/>
            <person name="Ma L.J."/>
            <person name="Mackey A.J."/>
            <person name="Manning G."/>
            <person name="Martin F."/>
            <person name="Muraguchi H."/>
            <person name="Natvig D.O."/>
            <person name="Palmerini H."/>
            <person name="Ramesh M.A."/>
            <person name="Rehmeyer C.J."/>
            <person name="Roe B.A."/>
            <person name="Shenoy N."/>
            <person name="Stanke M."/>
            <person name="Ter-Hovhannisyan V."/>
            <person name="Tunlid A."/>
            <person name="Velagapudi R."/>
            <person name="Vision T.J."/>
            <person name="Zeng Q."/>
            <person name="Zolan M.E."/>
            <person name="Pukkila P.J."/>
        </authorList>
    </citation>
    <scope>NUCLEOTIDE SEQUENCE [LARGE SCALE GENOMIC DNA]</scope>
    <source>
        <strain evidence="3">Okayama-7 / 130 / ATCC MYA-4618 / FGSC 9003</strain>
    </source>
</reference>
<proteinExistence type="predicted"/>
<comment type="caution">
    <text evidence="2">The sequence shown here is derived from an EMBL/GenBank/DDBJ whole genome shotgun (WGS) entry which is preliminary data.</text>
</comment>
<dbReference type="GeneID" id="6017801"/>
<evidence type="ECO:0000256" key="1">
    <source>
        <dbReference type="SAM" id="MobiDB-lite"/>
    </source>
</evidence>
<dbReference type="AlphaFoldDB" id="A8PG27"/>
<feature type="region of interest" description="Disordered" evidence="1">
    <location>
        <begin position="1"/>
        <end position="69"/>
    </location>
</feature>
<dbReference type="EMBL" id="AACS02000002">
    <property type="protein sequence ID" value="EAU80666.1"/>
    <property type="molecule type" value="Genomic_DNA"/>
</dbReference>
<accession>A8PG27</accession>
<organism evidence="2 3">
    <name type="scientific">Coprinopsis cinerea (strain Okayama-7 / 130 / ATCC MYA-4618 / FGSC 9003)</name>
    <name type="common">Inky cap fungus</name>
    <name type="synonym">Hormographiella aspergillata</name>
    <dbReference type="NCBI Taxonomy" id="240176"/>
    <lineage>
        <taxon>Eukaryota</taxon>
        <taxon>Fungi</taxon>
        <taxon>Dikarya</taxon>
        <taxon>Basidiomycota</taxon>
        <taxon>Agaricomycotina</taxon>
        <taxon>Agaricomycetes</taxon>
        <taxon>Agaricomycetidae</taxon>
        <taxon>Agaricales</taxon>
        <taxon>Agaricineae</taxon>
        <taxon>Psathyrellaceae</taxon>
        <taxon>Coprinopsis</taxon>
    </lineage>
</organism>
<protein>
    <submittedName>
        <fullName evidence="2">Uncharacterized protein</fullName>
    </submittedName>
</protein>
<keyword evidence="3" id="KW-1185">Reference proteome</keyword>
<feature type="compositionally biased region" description="Polar residues" evidence="1">
    <location>
        <begin position="49"/>
        <end position="60"/>
    </location>
</feature>
<dbReference type="InParanoid" id="A8PG27"/>
<dbReference type="VEuPathDB" id="FungiDB:CC1G_08273"/>
<evidence type="ECO:0000313" key="3">
    <source>
        <dbReference type="Proteomes" id="UP000001861"/>
    </source>
</evidence>
<sequence length="255" mass="28173">MCMVYRHHPPPPTSGWKYPSASSAASSDSERPSSTPDTGSPDGSKLDSTRQLTGSPTSPTQEEEGEDEGICKRCDESLDRGVMPTCHAPSDPGLALFKPLPPNCDSLPSYMVYGFPVTKSIIAKALEAIGLEDDPKSDVMTSASHLGMYLEARVGYTTGNLAYYVGKADAQAEEDRVALDIKGKRAVELLVVSATGERRLYRQRPTVKQFKKLEEYLGEARWFEAMEPRRKFPAFPLENLPKLPPGMFDHVWEKM</sequence>
<dbReference type="RefSeq" id="XP_001841129.1">
    <property type="nucleotide sequence ID" value="XM_001841077.1"/>
</dbReference>
<evidence type="ECO:0000313" key="2">
    <source>
        <dbReference type="EMBL" id="EAU80666.1"/>
    </source>
</evidence>
<gene>
    <name evidence="2" type="ORF">CC1G_08273</name>
</gene>
<dbReference type="KEGG" id="cci:CC1G_08273"/>
<name>A8PG27_COPC7</name>
<dbReference type="Proteomes" id="UP000001861">
    <property type="component" value="Unassembled WGS sequence"/>
</dbReference>